<sequence>MSLTSFHAFLDSDDWRIDSVENFLDSTINEKIDGKTPLARVLQNQKCSLEIVKFLLDHGANVCYRNDDVDTPVLCIALRHSRNEAIIEALLQKAENLDNEIYGMYMCTALRHGASKGVIKLLLNADCYACEYHDSALQCAAQFPYVSMAEGVLELLLDNGELLSFGFSRLPICYAFKAGCGTQDLKLLIRNGIDLNMCEEHNSPWFCATCCSLPFTSDIVKLIHEAGFSMDVLDDTGLSPLQCALLNCNYTTGAIKLMIKELGIQALTSSNGSLLHLAVASDYCKLEIVKLLVDAGLRVNQLDDNGEIPLHRAVMSQSSDLFTILKYLLEQGSLVDLKNIGGFTPLRKLLFKCFDCRVIKLLLEAGHIAEFIAQVYPVSSELTYLGKMGDKSPTSATPCLEAAVRSPVPSTSKTVNTEARIQRNVAEKQRRDKLNGYISELANIVPMVSLSSKRLDKTSILRLSAAHLRICKSSLGMNRKQKKGLKWCPNFLNEDQVRDILESVDGFLLVATSTAKILFTSRSVERYLGHQDIDMIGHSLFTFIHPDDLDAVKVEVEKGFLAAKEKDSGPQRCSFRCRLREKGQPRSEVVTYQYVHVNGAITSCEEENNGNLPKTVVSCMLKAFVKVVDISPYNQLSLEEATADEYITRHSLDGTIIFADHRLATITGHMPHEVVGLSAYAYIHSEDTAVALFAHHLMFSNDKGTGMIVYRLRTRNDKFVYLKSVGCLQFDAATRQVDHFVCVNQQLSDSDGDLQLKYFVDRFIPHIRGSSTTTLFESVKALQTSSTKPGPQAAEKSGASHALKNNLGLPKAEPTINGSGASKHHRSKLSSNTAKEPNVESIKRENQHEIAESMSKASFASRQENSLDIKSASVTSAIDQSGADSDGSKMQNSGTNASYTISPRDAEYFSKTIQRTNSKDLETIYVSSLDSTISIYKNSTNSSLKNKHQLPGKSLAHQNGTAVKVNGMDTNGTVGKSFAEGGIDPFHQSTSDFIVDPDVRLLPTQENFLMDDIETKDSAFSIDFIDAPGHNHSSLLKSDDSLNVAARYPNGSVAVLRNSMWSMADCDMKDSQEMCLNPVSSMDVCESLSYVESLDEPKEDLVFQDNFTLSSTLSQGDSNSQSGWNETFNFSSYPSDSTKDPHPGFS</sequence>
<keyword evidence="9" id="KW-0677">Repeat</keyword>
<dbReference type="GO" id="GO:0090729">
    <property type="term" value="F:toxin activity"/>
    <property type="evidence" value="ECO:0007669"/>
    <property type="project" value="UniProtKB-KW"/>
</dbReference>
<evidence type="ECO:0000256" key="14">
    <source>
        <dbReference type="ARBA" id="ARBA00023242"/>
    </source>
</evidence>
<reference evidence="20 21" key="1">
    <citation type="journal article" date="2022" name="Nat. Ecol. Evol.">
        <title>A masculinizing supergene underlies an exaggerated male reproductive morph in a spider.</title>
        <authorList>
            <person name="Hendrickx F."/>
            <person name="De Corte Z."/>
            <person name="Sonet G."/>
            <person name="Van Belleghem S.M."/>
            <person name="Kostlbacher S."/>
            <person name="Vangestel C."/>
        </authorList>
    </citation>
    <scope>NUCLEOTIDE SEQUENCE [LARGE SCALE GENOMIC DNA]</scope>
    <source>
        <strain evidence="20">W744_W776</strain>
    </source>
</reference>
<evidence type="ECO:0000256" key="7">
    <source>
        <dbReference type="ARBA" id="ARBA00022656"/>
    </source>
</evidence>
<comment type="caution">
    <text evidence="20">The sequence shown here is derived from an EMBL/GenBank/DDBJ whole genome shotgun (WGS) entry which is preliminary data.</text>
</comment>
<evidence type="ECO:0000259" key="19">
    <source>
        <dbReference type="PROSITE" id="PS50888"/>
    </source>
</evidence>
<dbReference type="Gene3D" id="4.10.280.10">
    <property type="entry name" value="Helix-loop-helix DNA-binding domain"/>
    <property type="match status" value="1"/>
</dbReference>
<dbReference type="Gene3D" id="1.25.40.20">
    <property type="entry name" value="Ankyrin repeat-containing domain"/>
    <property type="match status" value="2"/>
</dbReference>
<dbReference type="InterPro" id="IPR001067">
    <property type="entry name" value="Nuc_translocat"/>
</dbReference>
<evidence type="ECO:0000256" key="12">
    <source>
        <dbReference type="ARBA" id="ARBA00023125"/>
    </source>
</evidence>
<name>A0AAV6UDZ8_9ARAC</name>
<dbReference type="InterPro" id="IPR036638">
    <property type="entry name" value="HLH_DNA-bd_sf"/>
</dbReference>
<dbReference type="PRINTS" id="PR00785">
    <property type="entry name" value="NCTRNSLOCATR"/>
</dbReference>
<keyword evidence="16" id="KW-0040">ANK repeat</keyword>
<keyword evidence="15" id="KW-1053">Target membrane</keyword>
<dbReference type="GO" id="GO:0003700">
    <property type="term" value="F:DNA-binding transcription factor activity"/>
    <property type="evidence" value="ECO:0007669"/>
    <property type="project" value="InterPro"/>
</dbReference>
<dbReference type="GO" id="GO:0046983">
    <property type="term" value="F:protein dimerization activity"/>
    <property type="evidence" value="ECO:0007669"/>
    <property type="project" value="InterPro"/>
</dbReference>
<feature type="domain" description="PAS" evidence="18">
    <location>
        <begin position="638"/>
        <end position="687"/>
    </location>
</feature>
<dbReference type="SMART" id="SM00091">
    <property type="entry name" value="PAS"/>
    <property type="match status" value="2"/>
</dbReference>
<dbReference type="SUPFAM" id="SSF48403">
    <property type="entry name" value="Ankyrin repeat"/>
    <property type="match status" value="1"/>
</dbReference>
<feature type="domain" description="PAS" evidence="18">
    <location>
        <begin position="493"/>
        <end position="553"/>
    </location>
</feature>
<feature type="domain" description="BHLH" evidence="19">
    <location>
        <begin position="418"/>
        <end position="471"/>
    </location>
</feature>
<evidence type="ECO:0000259" key="18">
    <source>
        <dbReference type="PROSITE" id="PS50112"/>
    </source>
</evidence>
<dbReference type="EMBL" id="JAFNEN010000516">
    <property type="protein sequence ID" value="KAG8181426.1"/>
    <property type="molecule type" value="Genomic_DNA"/>
</dbReference>
<evidence type="ECO:0000256" key="3">
    <source>
        <dbReference type="ARBA" id="ARBA00004613"/>
    </source>
</evidence>
<dbReference type="GO" id="GO:0006887">
    <property type="term" value="P:exocytosis"/>
    <property type="evidence" value="ECO:0007669"/>
    <property type="project" value="UniProtKB-KW"/>
</dbReference>
<evidence type="ECO:0000256" key="11">
    <source>
        <dbReference type="ARBA" id="ARBA00023028"/>
    </source>
</evidence>
<dbReference type="GO" id="GO:0005634">
    <property type="term" value="C:nucleus"/>
    <property type="evidence" value="ECO:0007669"/>
    <property type="project" value="UniProtKB-SubCell"/>
</dbReference>
<evidence type="ECO:0000256" key="4">
    <source>
        <dbReference type="ARBA" id="ARBA00022483"/>
    </source>
</evidence>
<feature type="compositionally biased region" description="Polar residues" evidence="17">
    <location>
        <begin position="1113"/>
        <end position="1136"/>
    </location>
</feature>
<dbReference type="NCBIfam" id="TIGR00229">
    <property type="entry name" value="sensory_box"/>
    <property type="match status" value="1"/>
</dbReference>
<feature type="repeat" description="ANK" evidence="16">
    <location>
        <begin position="33"/>
        <end position="67"/>
    </location>
</feature>
<dbReference type="SMART" id="SM00248">
    <property type="entry name" value="ANK"/>
    <property type="match status" value="6"/>
</dbReference>
<dbReference type="InterPro" id="IPR013767">
    <property type="entry name" value="PAS_fold"/>
</dbReference>
<dbReference type="PROSITE" id="PS50112">
    <property type="entry name" value="PAS"/>
    <property type="match status" value="2"/>
</dbReference>
<protein>
    <submittedName>
        <fullName evidence="20">Uncharacterized protein</fullName>
    </submittedName>
</protein>
<gene>
    <name evidence="20" type="ORF">JTE90_018893</name>
</gene>
<accession>A0AAV6UDZ8</accession>
<keyword evidence="12" id="KW-0238">DNA-binding</keyword>
<proteinExistence type="predicted"/>
<evidence type="ECO:0000256" key="6">
    <source>
        <dbReference type="ARBA" id="ARBA00022537"/>
    </source>
</evidence>
<evidence type="ECO:0000256" key="8">
    <source>
        <dbReference type="ARBA" id="ARBA00022699"/>
    </source>
</evidence>
<keyword evidence="21" id="KW-1185">Reference proteome</keyword>
<evidence type="ECO:0000256" key="10">
    <source>
        <dbReference type="ARBA" id="ARBA00023015"/>
    </source>
</evidence>
<feature type="repeat" description="ANK" evidence="16">
    <location>
        <begin position="305"/>
        <end position="340"/>
    </location>
</feature>
<keyword evidence="8" id="KW-0528">Neurotoxin</keyword>
<feature type="repeat" description="ANK" evidence="16">
    <location>
        <begin position="270"/>
        <end position="304"/>
    </location>
</feature>
<dbReference type="GO" id="GO:0044231">
    <property type="term" value="C:host cell presynaptic membrane"/>
    <property type="evidence" value="ECO:0007669"/>
    <property type="project" value="UniProtKB-KW"/>
</dbReference>
<keyword evidence="14" id="KW-0539">Nucleus</keyword>
<dbReference type="Pfam" id="PF00010">
    <property type="entry name" value="HLH"/>
    <property type="match status" value="1"/>
</dbReference>
<evidence type="ECO:0000256" key="17">
    <source>
        <dbReference type="SAM" id="MobiDB-lite"/>
    </source>
</evidence>
<dbReference type="InterPro" id="IPR050933">
    <property type="entry name" value="Circadian_TF"/>
</dbReference>
<keyword evidence="13" id="KW-0804">Transcription</keyword>
<dbReference type="Gene3D" id="3.30.450.20">
    <property type="entry name" value="PAS domain"/>
    <property type="match status" value="2"/>
</dbReference>
<dbReference type="InterPro" id="IPR035965">
    <property type="entry name" value="PAS-like_dom_sf"/>
</dbReference>
<evidence type="ECO:0000256" key="9">
    <source>
        <dbReference type="ARBA" id="ARBA00022737"/>
    </source>
</evidence>
<comment type="subcellular location">
    <subcellularLocation>
        <location evidence="1">Nucleus</location>
    </subcellularLocation>
    <subcellularLocation>
        <location evidence="3">Secreted</location>
    </subcellularLocation>
    <subcellularLocation>
        <location evidence="2">Target cell membrane</location>
    </subcellularLocation>
</comment>
<keyword evidence="6" id="KW-0472">Membrane</keyword>
<feature type="region of interest" description="Disordered" evidence="17">
    <location>
        <begin position="1113"/>
        <end position="1146"/>
    </location>
</feature>
<feature type="region of interest" description="Disordered" evidence="17">
    <location>
        <begin position="878"/>
        <end position="899"/>
    </location>
</feature>
<evidence type="ECO:0000313" key="20">
    <source>
        <dbReference type="EMBL" id="KAG8181426.1"/>
    </source>
</evidence>
<dbReference type="SUPFAM" id="SSF55785">
    <property type="entry name" value="PYP-like sensor domain (PAS domain)"/>
    <property type="match status" value="2"/>
</dbReference>
<dbReference type="PROSITE" id="PS50888">
    <property type="entry name" value="BHLH"/>
    <property type="match status" value="1"/>
</dbReference>
<keyword evidence="5" id="KW-0964">Secreted</keyword>
<dbReference type="SMART" id="SM00353">
    <property type="entry name" value="HLH"/>
    <property type="match status" value="1"/>
</dbReference>
<evidence type="ECO:0000256" key="5">
    <source>
        <dbReference type="ARBA" id="ARBA00022525"/>
    </source>
</evidence>
<feature type="region of interest" description="Disordered" evidence="17">
    <location>
        <begin position="805"/>
        <end position="864"/>
    </location>
</feature>
<dbReference type="InterPro" id="IPR002110">
    <property type="entry name" value="Ankyrin_rpt"/>
</dbReference>
<dbReference type="SUPFAM" id="SSF47459">
    <property type="entry name" value="HLH, helix-loop-helix DNA-binding domain"/>
    <property type="match status" value="1"/>
</dbReference>
<feature type="compositionally biased region" description="Polar residues" evidence="17">
    <location>
        <begin position="855"/>
        <end position="864"/>
    </location>
</feature>
<dbReference type="PROSITE" id="PS50297">
    <property type="entry name" value="ANK_REP_REGION"/>
    <property type="match status" value="2"/>
</dbReference>
<evidence type="ECO:0000313" key="21">
    <source>
        <dbReference type="Proteomes" id="UP000827092"/>
    </source>
</evidence>
<dbReference type="PANTHER" id="PTHR23042">
    <property type="entry name" value="CIRCADIAN PROTEIN CLOCK/ARNT/BMAL/PAS"/>
    <property type="match status" value="1"/>
</dbReference>
<dbReference type="Pfam" id="PF00023">
    <property type="entry name" value="Ank"/>
    <property type="match status" value="1"/>
</dbReference>
<dbReference type="Pfam" id="PF00989">
    <property type="entry name" value="PAS"/>
    <property type="match status" value="1"/>
</dbReference>
<evidence type="ECO:0000256" key="2">
    <source>
        <dbReference type="ARBA" id="ARBA00004175"/>
    </source>
</evidence>
<dbReference type="Pfam" id="PF14598">
    <property type="entry name" value="PAS_11"/>
    <property type="match status" value="1"/>
</dbReference>
<dbReference type="InterPro" id="IPR011598">
    <property type="entry name" value="bHLH_dom"/>
</dbReference>
<keyword evidence="6" id="KW-1052">Target cell membrane</keyword>
<evidence type="ECO:0000256" key="16">
    <source>
        <dbReference type="PROSITE-ProRule" id="PRU00023"/>
    </source>
</evidence>
<dbReference type="PROSITE" id="PS50088">
    <property type="entry name" value="ANK_REPEAT"/>
    <property type="match status" value="3"/>
</dbReference>
<dbReference type="AlphaFoldDB" id="A0AAV6UDZ8"/>
<dbReference type="InterPro" id="IPR000014">
    <property type="entry name" value="PAS"/>
</dbReference>
<dbReference type="GO" id="GO:0044218">
    <property type="term" value="C:other organism cell membrane"/>
    <property type="evidence" value="ECO:0007669"/>
    <property type="project" value="UniProtKB-KW"/>
</dbReference>
<dbReference type="Pfam" id="PF12796">
    <property type="entry name" value="Ank_2"/>
    <property type="match status" value="1"/>
</dbReference>
<dbReference type="CDD" id="cd00130">
    <property type="entry name" value="PAS"/>
    <property type="match status" value="2"/>
</dbReference>
<dbReference type="GO" id="GO:0045944">
    <property type="term" value="P:positive regulation of transcription by RNA polymerase II"/>
    <property type="evidence" value="ECO:0007669"/>
    <property type="project" value="UniProtKB-ARBA"/>
</dbReference>
<evidence type="ECO:0000256" key="15">
    <source>
        <dbReference type="ARBA" id="ARBA00023298"/>
    </source>
</evidence>
<keyword evidence="10" id="KW-0805">Transcription regulation</keyword>
<dbReference type="InterPro" id="IPR036770">
    <property type="entry name" value="Ankyrin_rpt-contain_sf"/>
</dbReference>
<evidence type="ECO:0000256" key="1">
    <source>
        <dbReference type="ARBA" id="ARBA00004123"/>
    </source>
</evidence>
<dbReference type="GO" id="GO:0003677">
    <property type="term" value="F:DNA binding"/>
    <property type="evidence" value="ECO:0007669"/>
    <property type="project" value="UniProtKB-KW"/>
</dbReference>
<dbReference type="GO" id="GO:0005576">
    <property type="term" value="C:extracellular region"/>
    <property type="evidence" value="ECO:0007669"/>
    <property type="project" value="UniProtKB-SubCell"/>
</dbReference>
<keyword evidence="4" id="KW-0268">Exocytosis</keyword>
<keyword evidence="11" id="KW-0638">Presynaptic neurotoxin</keyword>
<feature type="compositionally biased region" description="Basic and acidic residues" evidence="17">
    <location>
        <begin position="837"/>
        <end position="851"/>
    </location>
</feature>
<keyword evidence="7" id="KW-0800">Toxin</keyword>
<dbReference type="GO" id="GO:0005667">
    <property type="term" value="C:transcription regulator complex"/>
    <property type="evidence" value="ECO:0007669"/>
    <property type="project" value="InterPro"/>
</dbReference>
<dbReference type="CDD" id="cd11391">
    <property type="entry name" value="bHLH_PAS"/>
    <property type="match status" value="1"/>
</dbReference>
<organism evidence="20 21">
    <name type="scientific">Oedothorax gibbosus</name>
    <dbReference type="NCBI Taxonomy" id="931172"/>
    <lineage>
        <taxon>Eukaryota</taxon>
        <taxon>Metazoa</taxon>
        <taxon>Ecdysozoa</taxon>
        <taxon>Arthropoda</taxon>
        <taxon>Chelicerata</taxon>
        <taxon>Arachnida</taxon>
        <taxon>Araneae</taxon>
        <taxon>Araneomorphae</taxon>
        <taxon>Entelegynae</taxon>
        <taxon>Araneoidea</taxon>
        <taxon>Linyphiidae</taxon>
        <taxon>Erigoninae</taxon>
        <taxon>Oedothorax</taxon>
    </lineage>
</organism>
<evidence type="ECO:0000256" key="13">
    <source>
        <dbReference type="ARBA" id="ARBA00023163"/>
    </source>
</evidence>
<dbReference type="Proteomes" id="UP000827092">
    <property type="component" value="Unassembled WGS sequence"/>
</dbReference>
<dbReference type="GO" id="GO:0005737">
    <property type="term" value="C:cytoplasm"/>
    <property type="evidence" value="ECO:0007669"/>
    <property type="project" value="InterPro"/>
</dbReference>
<feature type="compositionally biased region" description="Basic and acidic residues" evidence="17">
    <location>
        <begin position="1137"/>
        <end position="1146"/>
    </location>
</feature>